<gene>
    <name evidence="9" type="ORF">N0V83_004956</name>
</gene>
<evidence type="ECO:0000256" key="4">
    <source>
        <dbReference type="ARBA" id="ARBA00023136"/>
    </source>
</evidence>
<evidence type="ECO:0000256" key="3">
    <source>
        <dbReference type="ARBA" id="ARBA00022989"/>
    </source>
</evidence>
<reference evidence="9" key="1">
    <citation type="submission" date="2022-10" db="EMBL/GenBank/DDBJ databases">
        <title>Tapping the CABI collections for fungal endophytes: first genome assemblies for Collariella, Neodidymelliopsis, Ascochyta clinopodiicola, Didymella pomorum, Didymosphaeria variabile, Neocosmospora piperis and Neocucurbitaria cava.</title>
        <authorList>
            <person name="Hill R."/>
        </authorList>
    </citation>
    <scope>NUCLEOTIDE SEQUENCE</scope>
    <source>
        <strain evidence="9">IMI 356814</strain>
    </source>
</reference>
<evidence type="ECO:0000313" key="9">
    <source>
        <dbReference type="EMBL" id="KAJ4370438.1"/>
    </source>
</evidence>
<feature type="transmembrane region" description="Helical" evidence="7">
    <location>
        <begin position="48"/>
        <end position="67"/>
    </location>
</feature>
<feature type="domain" description="Rhodopsin" evidence="8">
    <location>
        <begin position="36"/>
        <end position="115"/>
    </location>
</feature>
<dbReference type="InterPro" id="IPR049326">
    <property type="entry name" value="Rhodopsin_dom_fungi"/>
</dbReference>
<protein>
    <recommendedName>
        <fullName evidence="8">Rhodopsin domain-containing protein</fullName>
    </recommendedName>
</protein>
<dbReference type="Pfam" id="PF20684">
    <property type="entry name" value="Fung_rhodopsin"/>
    <property type="match status" value="2"/>
</dbReference>
<sequence>MAPNVGLGTQGPVQRGWALWLTSVLAVGIAAIFVGARLAQRLSKRTGLGMDDYMIILALISSGLLSLTECQGVYRRSSVAHMANRWTAVVYGYGRHWATLPQDSRVTARKWFYGANNWGLRDRSDQLQNYANLGRRLDVNVTFASIYRATTIAASANDPDPTWGPIPATIWSVIEANTGIICACLPMLRAPFVRLFGPLLGSRRGTRRQSYPLTWNSGQPHAAASGSHKTAISHAHSNIERDSEEGIVSEDAISDDRAAPRSRRGSGIFVTNEFSVVTDELEKRKHHSQSDGQDGDTLATSSVNEDKPDGKSTFYHV</sequence>
<name>A0A9W9CMH2_9PLEO</name>
<dbReference type="EMBL" id="JAPEUY010000008">
    <property type="protein sequence ID" value="KAJ4370438.1"/>
    <property type="molecule type" value="Genomic_DNA"/>
</dbReference>
<dbReference type="PANTHER" id="PTHR33048:SF47">
    <property type="entry name" value="INTEGRAL MEMBRANE PROTEIN-RELATED"/>
    <property type="match status" value="1"/>
</dbReference>
<dbReference type="AlphaFoldDB" id="A0A9W9CMH2"/>
<keyword evidence="2 7" id="KW-0812">Transmembrane</keyword>
<organism evidence="9 10">
    <name type="scientific">Neocucurbitaria cava</name>
    <dbReference type="NCBI Taxonomy" id="798079"/>
    <lineage>
        <taxon>Eukaryota</taxon>
        <taxon>Fungi</taxon>
        <taxon>Dikarya</taxon>
        <taxon>Ascomycota</taxon>
        <taxon>Pezizomycotina</taxon>
        <taxon>Dothideomycetes</taxon>
        <taxon>Pleosporomycetidae</taxon>
        <taxon>Pleosporales</taxon>
        <taxon>Pleosporineae</taxon>
        <taxon>Cucurbitariaceae</taxon>
        <taxon>Neocucurbitaria</taxon>
    </lineage>
</organism>
<dbReference type="InterPro" id="IPR052337">
    <property type="entry name" value="SAT4-like"/>
</dbReference>
<proteinExistence type="inferred from homology"/>
<dbReference type="GO" id="GO:0016020">
    <property type="term" value="C:membrane"/>
    <property type="evidence" value="ECO:0007669"/>
    <property type="project" value="UniProtKB-SubCell"/>
</dbReference>
<accession>A0A9W9CMH2</accession>
<evidence type="ECO:0000256" key="6">
    <source>
        <dbReference type="SAM" id="MobiDB-lite"/>
    </source>
</evidence>
<evidence type="ECO:0000256" key="5">
    <source>
        <dbReference type="ARBA" id="ARBA00038359"/>
    </source>
</evidence>
<evidence type="ECO:0000256" key="1">
    <source>
        <dbReference type="ARBA" id="ARBA00004141"/>
    </source>
</evidence>
<comment type="similarity">
    <text evidence="5">Belongs to the SAT4 family.</text>
</comment>
<feature type="region of interest" description="Disordered" evidence="6">
    <location>
        <begin position="280"/>
        <end position="317"/>
    </location>
</feature>
<keyword evidence="4 7" id="KW-0472">Membrane</keyword>
<dbReference type="PANTHER" id="PTHR33048">
    <property type="entry name" value="PTH11-LIKE INTEGRAL MEMBRANE PROTEIN (AFU_ORTHOLOGUE AFUA_5G11245)"/>
    <property type="match status" value="1"/>
</dbReference>
<dbReference type="OrthoDB" id="5278984at2759"/>
<keyword evidence="10" id="KW-1185">Reference proteome</keyword>
<feature type="domain" description="Rhodopsin" evidence="8">
    <location>
        <begin position="140"/>
        <end position="193"/>
    </location>
</feature>
<feature type="transmembrane region" description="Helical" evidence="7">
    <location>
        <begin position="17"/>
        <end position="36"/>
    </location>
</feature>
<feature type="region of interest" description="Disordered" evidence="6">
    <location>
        <begin position="211"/>
        <end position="264"/>
    </location>
</feature>
<dbReference type="Proteomes" id="UP001140560">
    <property type="component" value="Unassembled WGS sequence"/>
</dbReference>
<evidence type="ECO:0000256" key="2">
    <source>
        <dbReference type="ARBA" id="ARBA00022692"/>
    </source>
</evidence>
<evidence type="ECO:0000259" key="8">
    <source>
        <dbReference type="Pfam" id="PF20684"/>
    </source>
</evidence>
<evidence type="ECO:0000256" key="7">
    <source>
        <dbReference type="SAM" id="Phobius"/>
    </source>
</evidence>
<comment type="subcellular location">
    <subcellularLocation>
        <location evidence="1">Membrane</location>
        <topology evidence="1">Multi-pass membrane protein</topology>
    </subcellularLocation>
</comment>
<comment type="caution">
    <text evidence="9">The sequence shown here is derived from an EMBL/GenBank/DDBJ whole genome shotgun (WGS) entry which is preliminary data.</text>
</comment>
<evidence type="ECO:0000313" key="10">
    <source>
        <dbReference type="Proteomes" id="UP001140560"/>
    </source>
</evidence>
<keyword evidence="3 7" id="KW-1133">Transmembrane helix</keyword>